<keyword evidence="5" id="KW-1185">Reference proteome</keyword>
<evidence type="ECO:0000313" key="4">
    <source>
        <dbReference type="EMBL" id="GLQ67528.1"/>
    </source>
</evidence>
<keyword evidence="2" id="KW-0812">Transmembrane</keyword>
<evidence type="ECO:0000256" key="3">
    <source>
        <dbReference type="ARBA" id="ARBA00022989"/>
    </source>
</evidence>
<dbReference type="PANTHER" id="PTHR21461:SF69">
    <property type="entry name" value="GLYCOSYLTRANSFERASE FAMILY 92 PROTEIN"/>
    <property type="match status" value="1"/>
</dbReference>
<evidence type="ECO:0000256" key="2">
    <source>
        <dbReference type="ARBA" id="ARBA00022692"/>
    </source>
</evidence>
<evidence type="ECO:0008006" key="6">
    <source>
        <dbReference type="Google" id="ProtNLM"/>
    </source>
</evidence>
<protein>
    <recommendedName>
        <fullName evidence="6">Glycosyltransferase 2-like domain-containing protein</fullName>
    </recommendedName>
</protein>
<evidence type="ECO:0000256" key="1">
    <source>
        <dbReference type="ARBA" id="ARBA00004167"/>
    </source>
</evidence>
<dbReference type="EMBL" id="BSNV01000054">
    <property type="protein sequence ID" value="GLQ67528.1"/>
    <property type="molecule type" value="Genomic_DNA"/>
</dbReference>
<dbReference type="Proteomes" id="UP001156629">
    <property type="component" value="Unassembled WGS sequence"/>
</dbReference>
<name>A0ABQ5WWN2_9PROT</name>
<keyword evidence="3" id="KW-1133">Transmembrane helix</keyword>
<dbReference type="Pfam" id="PF13704">
    <property type="entry name" value="Glyco_tranf_2_4"/>
    <property type="match status" value="1"/>
</dbReference>
<reference evidence="5" key="1">
    <citation type="journal article" date="2019" name="Int. J. Syst. Evol. Microbiol.">
        <title>The Global Catalogue of Microorganisms (GCM) 10K type strain sequencing project: providing services to taxonomists for standard genome sequencing and annotation.</title>
        <authorList>
            <consortium name="The Broad Institute Genomics Platform"/>
            <consortium name="The Broad Institute Genome Sequencing Center for Infectious Disease"/>
            <person name="Wu L."/>
            <person name="Ma J."/>
        </authorList>
    </citation>
    <scope>NUCLEOTIDE SEQUENCE [LARGE SCALE GENOMIC DNA]</scope>
    <source>
        <strain evidence="5">NBRC 3266</strain>
    </source>
</reference>
<keyword evidence="3" id="KW-0472">Membrane</keyword>
<dbReference type="GeneID" id="76195669"/>
<dbReference type="RefSeq" id="WP_099287373.1">
    <property type="nucleotide sequence ID" value="NZ_BEWP01000015.1"/>
</dbReference>
<sequence length="569" mass="65231">MVLQSLETRDFKNSVFWNDGAVISYAPALTAFSPWNNFEDSAGGGEELQKRYVKSSELARVRKILLISGKNVTCWNYIFSSNSNKASVVQKEKSAIVIFVKDEAHDIIAWLSWHISLGFKKIFVYDDHSTDGTYEIAKSCEDIYNIEVFRTSMDEGNFYYRQRNSYFDAIKKAAGHYEWIAMLDGDEYISVDGSNDVNTFLEKFTENDTAIALSWCIYGSSSRVLKDKVPTYQAFNCRSTADLDDNTLVKSFVRPEAVNFSYENPHKYNLHYGNYADSLGRPVQWRSGATKDIVWEGARVNHYICRSMEHYVGRIKRRLGSDLSNSTVYWSHFDRNDVYDPQNQIQINLANAVYKNIQKNIFKYSLRKFLINGNYSEDVLSPKIQSENIDIFHLKSSHESYLSINNIDGHLVQGEGYEKIMAAIIHDSGKILIFRSPFLYSSNIRFHINLAAQTSYCYEFDFEYSGDHIHIKSQKTGKYLTAIPEDQGGSVEFSRENASGWEMFSIAEKAGELNFFGKNVYSSSDLIYYMLNSGENFSYEEFILKLSTFNSSDTINICNILGIQIMAII</sequence>
<dbReference type="SUPFAM" id="SSF53448">
    <property type="entry name" value="Nucleotide-diphospho-sugar transferases"/>
    <property type="match status" value="1"/>
</dbReference>
<comment type="caution">
    <text evidence="4">The sequence shown here is derived from an EMBL/GenBank/DDBJ whole genome shotgun (WGS) entry which is preliminary data.</text>
</comment>
<organism evidence="4 5">
    <name type="scientific">Gluconobacter kondonii</name>
    <dbReference type="NCBI Taxonomy" id="941463"/>
    <lineage>
        <taxon>Bacteria</taxon>
        <taxon>Pseudomonadati</taxon>
        <taxon>Pseudomonadota</taxon>
        <taxon>Alphaproteobacteria</taxon>
        <taxon>Acetobacterales</taxon>
        <taxon>Acetobacteraceae</taxon>
        <taxon>Gluconobacter</taxon>
    </lineage>
</organism>
<dbReference type="Gene3D" id="3.90.550.10">
    <property type="entry name" value="Spore Coat Polysaccharide Biosynthesis Protein SpsA, Chain A"/>
    <property type="match status" value="1"/>
</dbReference>
<dbReference type="InterPro" id="IPR029044">
    <property type="entry name" value="Nucleotide-diphossugar_trans"/>
</dbReference>
<evidence type="ECO:0000313" key="5">
    <source>
        <dbReference type="Proteomes" id="UP001156629"/>
    </source>
</evidence>
<accession>A0ABQ5WWN2</accession>
<proteinExistence type="predicted"/>
<dbReference type="Gene3D" id="2.80.10.50">
    <property type="match status" value="1"/>
</dbReference>
<comment type="subcellular location">
    <subcellularLocation>
        <location evidence="1">Membrane</location>
        <topology evidence="1">Single-pass membrane protein</topology>
    </subcellularLocation>
</comment>
<gene>
    <name evidence="4" type="ORF">GCM10007870_31130</name>
</gene>
<dbReference type="PANTHER" id="PTHR21461">
    <property type="entry name" value="GLYCOSYLTRANSFERASE FAMILY 92 PROTEIN"/>
    <property type="match status" value="1"/>
</dbReference>